<evidence type="ECO:0000313" key="1">
    <source>
        <dbReference type="EMBL" id="GAA2235521.1"/>
    </source>
</evidence>
<sequence length="83" mass="8738">MTEPTEEQLEASQHTDKRTVGGELRYYLKDVGAHLAKLNQPFNPDGLEAWFTPDGTFHAEGVGANAALPGMLGAAAVTAINAG</sequence>
<accession>A0ABN3DLC0</accession>
<evidence type="ECO:0000313" key="2">
    <source>
        <dbReference type="Proteomes" id="UP001500929"/>
    </source>
</evidence>
<name>A0ABN3DLC0_9MICO</name>
<dbReference type="EMBL" id="BAAAQY010000005">
    <property type="protein sequence ID" value="GAA2235521.1"/>
    <property type="molecule type" value="Genomic_DNA"/>
</dbReference>
<protein>
    <submittedName>
        <fullName evidence="1">Uncharacterized protein</fullName>
    </submittedName>
</protein>
<organism evidence="1 2">
    <name type="scientific">Herbiconiux moechotypicola</name>
    <dbReference type="NCBI Taxonomy" id="637393"/>
    <lineage>
        <taxon>Bacteria</taxon>
        <taxon>Bacillati</taxon>
        <taxon>Actinomycetota</taxon>
        <taxon>Actinomycetes</taxon>
        <taxon>Micrococcales</taxon>
        <taxon>Microbacteriaceae</taxon>
        <taxon>Herbiconiux</taxon>
    </lineage>
</organism>
<reference evidence="1 2" key="1">
    <citation type="journal article" date="2019" name="Int. J. Syst. Evol. Microbiol.">
        <title>The Global Catalogue of Microorganisms (GCM) 10K type strain sequencing project: providing services to taxonomists for standard genome sequencing and annotation.</title>
        <authorList>
            <consortium name="The Broad Institute Genomics Platform"/>
            <consortium name="The Broad Institute Genome Sequencing Center for Infectious Disease"/>
            <person name="Wu L."/>
            <person name="Ma J."/>
        </authorList>
    </citation>
    <scope>NUCLEOTIDE SEQUENCE [LARGE SCALE GENOMIC DNA]</scope>
    <source>
        <strain evidence="1 2">JCM 16117</strain>
    </source>
</reference>
<dbReference type="RefSeq" id="WP_259479543.1">
    <property type="nucleotide sequence ID" value="NZ_BAAAQY010000005.1"/>
</dbReference>
<comment type="caution">
    <text evidence="1">The sequence shown here is derived from an EMBL/GenBank/DDBJ whole genome shotgun (WGS) entry which is preliminary data.</text>
</comment>
<proteinExistence type="predicted"/>
<dbReference type="Proteomes" id="UP001500929">
    <property type="component" value="Unassembled WGS sequence"/>
</dbReference>
<keyword evidence="2" id="KW-1185">Reference proteome</keyword>
<gene>
    <name evidence="1" type="ORF">GCM10009851_20680</name>
</gene>